<dbReference type="Proteomes" id="UP001209755">
    <property type="component" value="Unassembled WGS sequence"/>
</dbReference>
<organism evidence="1 2">
    <name type="scientific">Rhodobium gokarnense</name>
    <dbReference type="NCBI Taxonomy" id="364296"/>
    <lineage>
        <taxon>Bacteria</taxon>
        <taxon>Pseudomonadati</taxon>
        <taxon>Pseudomonadota</taxon>
        <taxon>Alphaproteobacteria</taxon>
        <taxon>Hyphomicrobiales</taxon>
        <taxon>Rhodobiaceae</taxon>
        <taxon>Rhodobium</taxon>
    </lineage>
</organism>
<name>A0ABT3HH98_9HYPH</name>
<gene>
    <name evidence="1" type="ORF">M2319_004038</name>
</gene>
<protein>
    <submittedName>
        <fullName evidence="1">Uncharacterized protein</fullName>
    </submittedName>
</protein>
<accession>A0ABT3HH98</accession>
<reference evidence="2" key="1">
    <citation type="submission" date="2023-07" db="EMBL/GenBank/DDBJ databases">
        <title>Genome sequencing of Purple Non-Sulfur Bacteria from various extreme environments.</title>
        <authorList>
            <person name="Mayer M."/>
        </authorList>
    </citation>
    <scope>NUCLEOTIDE SEQUENCE [LARGE SCALE GENOMIC DNA]</scope>
    <source>
        <strain evidence="2">DSM 17935</strain>
    </source>
</reference>
<sequence length="117" mass="12801">MGQPKPVLGYPSQTAAILAMQEAGLDNDEIGARIGISVKMVTSLAHSGQKGQKRMRRPFDNLNTQEFTLPLDIVHGLRPHAAKRDVTVNELVRRICDAVIEDMIVDAVLDDLPEAAE</sequence>
<comment type="caution">
    <text evidence="1">The sequence shown here is derived from an EMBL/GenBank/DDBJ whole genome shotgun (WGS) entry which is preliminary data.</text>
</comment>
<dbReference type="RefSeq" id="WP_264603259.1">
    <property type="nucleotide sequence ID" value="NZ_JAOQNS010000014.1"/>
</dbReference>
<keyword evidence="2" id="KW-1185">Reference proteome</keyword>
<evidence type="ECO:0000313" key="2">
    <source>
        <dbReference type="Proteomes" id="UP001209755"/>
    </source>
</evidence>
<dbReference type="EMBL" id="JAOQNS010000014">
    <property type="protein sequence ID" value="MCW2309679.1"/>
    <property type="molecule type" value="Genomic_DNA"/>
</dbReference>
<evidence type="ECO:0000313" key="1">
    <source>
        <dbReference type="EMBL" id="MCW2309679.1"/>
    </source>
</evidence>
<proteinExistence type="predicted"/>